<feature type="binding site" evidence="7">
    <location>
        <position position="32"/>
    </location>
    <ligand>
        <name>substrate</name>
    </ligand>
</feature>
<evidence type="ECO:0000256" key="1">
    <source>
        <dbReference type="ARBA" id="ARBA00022605"/>
    </source>
</evidence>
<comment type="subunit">
    <text evidence="7">Monomer.</text>
</comment>
<feature type="binding site" evidence="7">
    <location>
        <position position="14"/>
    </location>
    <ligand>
        <name>Mg(2+)</name>
        <dbReference type="ChEBI" id="CHEBI:18420"/>
    </ligand>
</feature>
<proteinExistence type="inferred from homology"/>
<keyword evidence="5 7" id="KW-0067">ATP-binding</keyword>
<evidence type="ECO:0000256" key="6">
    <source>
        <dbReference type="ARBA" id="ARBA00023141"/>
    </source>
</evidence>
<dbReference type="PANTHER" id="PTHR21087:SF16">
    <property type="entry name" value="SHIKIMATE KINASE 1, CHLOROPLASTIC"/>
    <property type="match status" value="1"/>
</dbReference>
<evidence type="ECO:0000256" key="2">
    <source>
        <dbReference type="ARBA" id="ARBA00022679"/>
    </source>
</evidence>
<comment type="function">
    <text evidence="7">Catalyzes the specific phosphorylation of the 3-hydroxyl group of shikimic acid using ATP as a cosubstrate.</text>
</comment>
<name>A0A7I8DAI3_9BACL</name>
<dbReference type="GO" id="GO:0009423">
    <property type="term" value="P:chorismate biosynthetic process"/>
    <property type="evidence" value="ECO:0007669"/>
    <property type="project" value="UniProtKB-UniRule"/>
</dbReference>
<dbReference type="EMBL" id="AP023366">
    <property type="protein sequence ID" value="BCJ85969.1"/>
    <property type="molecule type" value="Genomic_DNA"/>
</dbReference>
<accession>A0A7I8DAI3</accession>
<keyword evidence="6 7" id="KW-0057">Aromatic amino acid biosynthesis</keyword>
<keyword evidence="7" id="KW-0460">Magnesium</keyword>
<dbReference type="EC" id="2.7.1.71" evidence="7"/>
<feature type="binding site" evidence="7">
    <location>
        <begin position="10"/>
        <end position="15"/>
    </location>
    <ligand>
        <name>ATP</name>
        <dbReference type="ChEBI" id="CHEBI:30616"/>
    </ligand>
</feature>
<dbReference type="GO" id="GO:0008652">
    <property type="term" value="P:amino acid biosynthetic process"/>
    <property type="evidence" value="ECO:0007669"/>
    <property type="project" value="UniProtKB-KW"/>
</dbReference>
<dbReference type="Gene3D" id="3.40.50.300">
    <property type="entry name" value="P-loop containing nucleotide triphosphate hydrolases"/>
    <property type="match status" value="1"/>
</dbReference>
<dbReference type="GO" id="GO:0005829">
    <property type="term" value="C:cytosol"/>
    <property type="evidence" value="ECO:0007669"/>
    <property type="project" value="TreeGrafter"/>
</dbReference>
<comment type="pathway">
    <text evidence="7">Metabolic intermediate biosynthesis; chorismate biosynthesis; chorismate from D-erythrose 4-phosphate and phosphoenolpyruvate: step 5/7.</text>
</comment>
<feature type="binding site" evidence="7">
    <location>
        <position position="78"/>
    </location>
    <ligand>
        <name>substrate</name>
    </ligand>
</feature>
<dbReference type="HAMAP" id="MF_00109">
    <property type="entry name" value="Shikimate_kinase"/>
    <property type="match status" value="1"/>
</dbReference>
<organism evidence="8 9">
    <name type="scientific">Effusibacillus dendaii</name>
    <dbReference type="NCBI Taxonomy" id="2743772"/>
    <lineage>
        <taxon>Bacteria</taxon>
        <taxon>Bacillati</taxon>
        <taxon>Bacillota</taxon>
        <taxon>Bacilli</taxon>
        <taxon>Bacillales</taxon>
        <taxon>Alicyclobacillaceae</taxon>
        <taxon>Effusibacillus</taxon>
    </lineage>
</organism>
<dbReference type="SUPFAM" id="SSF52540">
    <property type="entry name" value="P-loop containing nucleoside triphosphate hydrolases"/>
    <property type="match status" value="1"/>
</dbReference>
<dbReference type="KEGG" id="eff:skT53_09540"/>
<dbReference type="UniPathway" id="UPA00053">
    <property type="reaction ID" value="UER00088"/>
</dbReference>
<evidence type="ECO:0000313" key="8">
    <source>
        <dbReference type="EMBL" id="BCJ85969.1"/>
    </source>
</evidence>
<dbReference type="GO" id="GO:0000287">
    <property type="term" value="F:magnesium ion binding"/>
    <property type="evidence" value="ECO:0007669"/>
    <property type="project" value="UniProtKB-UniRule"/>
</dbReference>
<keyword evidence="3 7" id="KW-0547">Nucleotide-binding</keyword>
<keyword evidence="7" id="KW-0479">Metal-binding</keyword>
<evidence type="ECO:0000256" key="5">
    <source>
        <dbReference type="ARBA" id="ARBA00022840"/>
    </source>
</evidence>
<keyword evidence="4 7" id="KW-0418">Kinase</keyword>
<feature type="binding site" evidence="7">
    <location>
        <position position="56"/>
    </location>
    <ligand>
        <name>substrate</name>
    </ligand>
</feature>
<feature type="binding site" evidence="7">
    <location>
        <position position="116"/>
    </location>
    <ligand>
        <name>ATP</name>
        <dbReference type="ChEBI" id="CHEBI:30616"/>
    </ligand>
</feature>
<dbReference type="InterPro" id="IPR000623">
    <property type="entry name" value="Shikimate_kinase/TSH1"/>
</dbReference>
<evidence type="ECO:0000313" key="9">
    <source>
        <dbReference type="Proteomes" id="UP000593802"/>
    </source>
</evidence>
<dbReference type="CDD" id="cd00464">
    <property type="entry name" value="SK"/>
    <property type="match status" value="1"/>
</dbReference>
<dbReference type="Proteomes" id="UP000593802">
    <property type="component" value="Chromosome"/>
</dbReference>
<keyword evidence="9" id="KW-1185">Reference proteome</keyword>
<keyword evidence="7" id="KW-0963">Cytoplasm</keyword>
<keyword evidence="1 7" id="KW-0028">Amino-acid biosynthesis</keyword>
<feature type="binding site" evidence="7">
    <location>
        <position position="135"/>
    </location>
    <ligand>
        <name>substrate</name>
    </ligand>
</feature>
<sequence>MNIYLIGFMGTGKSTLGRVLSQRIGWPWIDTDQEIVKRQNRTIPEIFASEGEAYFRDRETELLKELALRKRILVTTGGGMVLRSENRELMRKSGIVISLTADRNVIRDRVARQGNRPLLAGDELEQRIDRLLKERAELYNEADIQIDTTSGDIDAAVRELLANPAFPLR</sequence>
<dbReference type="InterPro" id="IPR027417">
    <property type="entry name" value="P-loop_NTPase"/>
</dbReference>
<dbReference type="RefSeq" id="WP_226375339.1">
    <property type="nucleotide sequence ID" value="NZ_AP023366.1"/>
</dbReference>
<evidence type="ECO:0000256" key="3">
    <source>
        <dbReference type="ARBA" id="ARBA00022741"/>
    </source>
</evidence>
<dbReference type="PANTHER" id="PTHR21087">
    <property type="entry name" value="SHIKIMATE KINASE"/>
    <property type="match status" value="1"/>
</dbReference>
<dbReference type="PRINTS" id="PR01100">
    <property type="entry name" value="SHIKIMTKNASE"/>
</dbReference>
<dbReference type="GO" id="GO:0004765">
    <property type="term" value="F:shikimate kinase activity"/>
    <property type="evidence" value="ECO:0007669"/>
    <property type="project" value="UniProtKB-UniRule"/>
</dbReference>
<reference evidence="8 9" key="1">
    <citation type="submission" date="2020-08" db="EMBL/GenBank/DDBJ databases">
        <title>Complete Genome Sequence of Effusibacillus dendaii Strain skT53, Isolated from Farmland soil.</title>
        <authorList>
            <person name="Konishi T."/>
            <person name="Kawasaki H."/>
        </authorList>
    </citation>
    <scope>NUCLEOTIDE SEQUENCE [LARGE SCALE GENOMIC DNA]</scope>
    <source>
        <strain evidence="9">skT53</strain>
    </source>
</reference>
<comment type="caution">
    <text evidence="7">Lacks conserved residue(s) required for the propagation of feature annotation.</text>
</comment>
<dbReference type="Pfam" id="PF01202">
    <property type="entry name" value="SKI"/>
    <property type="match status" value="1"/>
</dbReference>
<dbReference type="InterPro" id="IPR031322">
    <property type="entry name" value="Shikimate/glucono_kinase"/>
</dbReference>
<keyword evidence="2 7" id="KW-0808">Transferase</keyword>
<protein>
    <recommendedName>
        <fullName evidence="7">Shikimate kinase</fullName>
        <shortName evidence="7">SK</shortName>
        <ecNumber evidence="7">2.7.1.71</ecNumber>
    </recommendedName>
</protein>
<gene>
    <name evidence="7 8" type="primary">aroK</name>
    <name evidence="8" type="ORF">skT53_09540</name>
</gene>
<evidence type="ECO:0000256" key="7">
    <source>
        <dbReference type="HAMAP-Rule" id="MF_00109"/>
    </source>
</evidence>
<comment type="similarity">
    <text evidence="7">Belongs to the shikimate kinase family.</text>
</comment>
<dbReference type="GO" id="GO:0005524">
    <property type="term" value="F:ATP binding"/>
    <property type="evidence" value="ECO:0007669"/>
    <property type="project" value="UniProtKB-UniRule"/>
</dbReference>
<comment type="catalytic activity">
    <reaction evidence="7">
        <text>shikimate + ATP = 3-phosphoshikimate + ADP + H(+)</text>
        <dbReference type="Rhea" id="RHEA:13121"/>
        <dbReference type="ChEBI" id="CHEBI:15378"/>
        <dbReference type="ChEBI" id="CHEBI:30616"/>
        <dbReference type="ChEBI" id="CHEBI:36208"/>
        <dbReference type="ChEBI" id="CHEBI:145989"/>
        <dbReference type="ChEBI" id="CHEBI:456216"/>
        <dbReference type="EC" id="2.7.1.71"/>
    </reaction>
</comment>
<dbReference type="GO" id="GO:0009073">
    <property type="term" value="P:aromatic amino acid family biosynthetic process"/>
    <property type="evidence" value="ECO:0007669"/>
    <property type="project" value="UniProtKB-KW"/>
</dbReference>
<evidence type="ECO:0000256" key="4">
    <source>
        <dbReference type="ARBA" id="ARBA00022777"/>
    </source>
</evidence>
<comment type="cofactor">
    <cofactor evidence="7">
        <name>Mg(2+)</name>
        <dbReference type="ChEBI" id="CHEBI:18420"/>
    </cofactor>
    <text evidence="7">Binds 1 Mg(2+) ion per subunit.</text>
</comment>
<comment type="subcellular location">
    <subcellularLocation>
        <location evidence="7">Cytoplasm</location>
    </subcellularLocation>
</comment>
<dbReference type="AlphaFoldDB" id="A0A7I8DAI3"/>